<dbReference type="Proteomes" id="UP000663868">
    <property type="component" value="Unassembled WGS sequence"/>
</dbReference>
<feature type="coiled-coil region" evidence="1">
    <location>
        <begin position="13"/>
        <end position="68"/>
    </location>
</feature>
<protein>
    <submittedName>
        <fullName evidence="2">Uncharacterized protein</fullName>
    </submittedName>
</protein>
<reference evidence="2" key="1">
    <citation type="submission" date="2021-02" db="EMBL/GenBank/DDBJ databases">
        <authorList>
            <person name="Nowell W R."/>
        </authorList>
    </citation>
    <scope>NUCLEOTIDE SEQUENCE</scope>
</reference>
<proteinExistence type="predicted"/>
<name>A0A819YLJ5_9BILA</name>
<organism evidence="2 3">
    <name type="scientific">Adineta steineri</name>
    <dbReference type="NCBI Taxonomy" id="433720"/>
    <lineage>
        <taxon>Eukaryota</taxon>
        <taxon>Metazoa</taxon>
        <taxon>Spiralia</taxon>
        <taxon>Gnathifera</taxon>
        <taxon>Rotifera</taxon>
        <taxon>Eurotatoria</taxon>
        <taxon>Bdelloidea</taxon>
        <taxon>Adinetida</taxon>
        <taxon>Adinetidae</taxon>
        <taxon>Adineta</taxon>
    </lineage>
</organism>
<dbReference type="AlphaFoldDB" id="A0A819YLJ5"/>
<evidence type="ECO:0000256" key="1">
    <source>
        <dbReference type="SAM" id="Coils"/>
    </source>
</evidence>
<comment type="caution">
    <text evidence="2">The sequence shown here is derived from an EMBL/GenBank/DDBJ whole genome shotgun (WGS) entry which is preliminary data.</text>
</comment>
<dbReference type="EMBL" id="CAJOBB010006247">
    <property type="protein sequence ID" value="CAF4155294.1"/>
    <property type="molecule type" value="Genomic_DNA"/>
</dbReference>
<feature type="non-terminal residue" evidence="2">
    <location>
        <position position="1"/>
    </location>
</feature>
<keyword evidence="1" id="KW-0175">Coiled coil</keyword>
<gene>
    <name evidence="2" type="ORF">KXQ929_LOCUS37496</name>
</gene>
<sequence>SAMRKSHNKVPEVNSQSDEILKLKKQIEQDRQEYRLEIGNLKKSFDDLEKQQKRLQDEMQKLKGAQGNTNVNLNNDLSAYKKKSCNNCRDCLYLGAGALAAGYYRAYPAYAADIYGNPYNELRAHGNTACTCKCHTD</sequence>
<accession>A0A819YLJ5</accession>
<evidence type="ECO:0000313" key="2">
    <source>
        <dbReference type="EMBL" id="CAF4155294.1"/>
    </source>
</evidence>
<evidence type="ECO:0000313" key="3">
    <source>
        <dbReference type="Proteomes" id="UP000663868"/>
    </source>
</evidence>